<dbReference type="RefSeq" id="WP_097077065.1">
    <property type="nucleotide sequence ID" value="NZ_OBMR01000012.1"/>
</dbReference>
<gene>
    <name evidence="1" type="ORF">SAMN02910411_0200</name>
</gene>
<dbReference type="Proteomes" id="UP000219563">
    <property type="component" value="Unassembled WGS sequence"/>
</dbReference>
<organism evidence="1 2">
    <name type="scientific">Pseudobutyrivibrio ruminis DSM 9787</name>
    <dbReference type="NCBI Taxonomy" id="1123011"/>
    <lineage>
        <taxon>Bacteria</taxon>
        <taxon>Bacillati</taxon>
        <taxon>Bacillota</taxon>
        <taxon>Clostridia</taxon>
        <taxon>Lachnospirales</taxon>
        <taxon>Lachnospiraceae</taxon>
        <taxon>Pseudobutyrivibrio</taxon>
    </lineage>
</organism>
<evidence type="ECO:0000313" key="2">
    <source>
        <dbReference type="Proteomes" id="UP000219563"/>
    </source>
</evidence>
<name>A0A285SZ00_9FIRM</name>
<dbReference type="EMBL" id="OBMR01000012">
    <property type="protein sequence ID" value="SOC13978.1"/>
    <property type="molecule type" value="Genomic_DNA"/>
</dbReference>
<proteinExistence type="predicted"/>
<evidence type="ECO:0008006" key="3">
    <source>
        <dbReference type="Google" id="ProtNLM"/>
    </source>
</evidence>
<accession>A0A285SZ00</accession>
<dbReference type="PROSITE" id="PS51257">
    <property type="entry name" value="PROKAR_LIPOPROTEIN"/>
    <property type="match status" value="1"/>
</dbReference>
<reference evidence="1 2" key="1">
    <citation type="submission" date="2017-08" db="EMBL/GenBank/DDBJ databases">
        <authorList>
            <person name="de Groot N.N."/>
        </authorList>
    </citation>
    <scope>NUCLEOTIDE SEQUENCE [LARGE SCALE GENOMIC DNA]</scope>
    <source>
        <strain evidence="1 2">DSM 9787</strain>
    </source>
</reference>
<sequence length="272" mass="30933">MKRHPLPLFAIILAISLISCKTNTPQDSSSDVSSIAATKNIFELQDTSEPGTVTLYDDNSVEIDFEKSNVHYVGYITPLEYAQNYHLKAVAPKTNFTNIVESKDDEIYYLDCDILLCDYDQQGNECYIASLFNNLDNIDPTKPIQIKAGRLKSHMYDNYVYFARFITVVDDDGNELYKIAQNYKSDGFLFSGQINIDGKTYSRDDNLFCYVQNAKHVSGSYEPELQFIISDEEQKAVIDKGYVSDIQMEVTLSLVDSDNGIYKQTKIIEVEK</sequence>
<dbReference type="AlphaFoldDB" id="A0A285SZ00"/>
<evidence type="ECO:0000313" key="1">
    <source>
        <dbReference type="EMBL" id="SOC13978.1"/>
    </source>
</evidence>
<protein>
    <recommendedName>
        <fullName evidence="3">Lipoprotein</fullName>
    </recommendedName>
</protein>